<dbReference type="Proteomes" id="UP001066276">
    <property type="component" value="Chromosome 3_1"/>
</dbReference>
<proteinExistence type="predicted"/>
<gene>
    <name evidence="2" type="ORF">NDU88_003734</name>
</gene>
<name>A0AAV7UDC9_PLEWA</name>
<dbReference type="AlphaFoldDB" id="A0AAV7UDC9"/>
<accession>A0AAV7UDC9</accession>
<sequence length="127" mass="14583">MSIARATRRRTEKTEVAAGDPVALQRLPWPLLNSELLHRQEMQRGGTRKVMDMLQKPNSFPPFRRQEDDPSTPAQDFGEGPDDQAPATKEDIQLLLVNLHKDISSLCQDFTRDFSDFDESMRQRDSL</sequence>
<evidence type="ECO:0000256" key="1">
    <source>
        <dbReference type="SAM" id="MobiDB-lite"/>
    </source>
</evidence>
<comment type="caution">
    <text evidence="2">The sequence shown here is derived from an EMBL/GenBank/DDBJ whole genome shotgun (WGS) entry which is preliminary data.</text>
</comment>
<feature type="region of interest" description="Disordered" evidence="1">
    <location>
        <begin position="43"/>
        <end position="89"/>
    </location>
</feature>
<protein>
    <submittedName>
        <fullName evidence="2">Uncharacterized protein</fullName>
    </submittedName>
</protein>
<evidence type="ECO:0000313" key="2">
    <source>
        <dbReference type="EMBL" id="KAJ1186955.1"/>
    </source>
</evidence>
<keyword evidence="3" id="KW-1185">Reference proteome</keyword>
<evidence type="ECO:0000313" key="3">
    <source>
        <dbReference type="Proteomes" id="UP001066276"/>
    </source>
</evidence>
<organism evidence="2 3">
    <name type="scientific">Pleurodeles waltl</name>
    <name type="common">Iberian ribbed newt</name>
    <dbReference type="NCBI Taxonomy" id="8319"/>
    <lineage>
        <taxon>Eukaryota</taxon>
        <taxon>Metazoa</taxon>
        <taxon>Chordata</taxon>
        <taxon>Craniata</taxon>
        <taxon>Vertebrata</taxon>
        <taxon>Euteleostomi</taxon>
        <taxon>Amphibia</taxon>
        <taxon>Batrachia</taxon>
        <taxon>Caudata</taxon>
        <taxon>Salamandroidea</taxon>
        <taxon>Salamandridae</taxon>
        <taxon>Pleurodelinae</taxon>
        <taxon>Pleurodeles</taxon>
    </lineage>
</organism>
<dbReference type="EMBL" id="JANPWB010000005">
    <property type="protein sequence ID" value="KAJ1186955.1"/>
    <property type="molecule type" value="Genomic_DNA"/>
</dbReference>
<reference evidence="2" key="1">
    <citation type="journal article" date="2022" name="bioRxiv">
        <title>Sequencing and chromosome-scale assembly of the giantPleurodeles waltlgenome.</title>
        <authorList>
            <person name="Brown T."/>
            <person name="Elewa A."/>
            <person name="Iarovenko S."/>
            <person name="Subramanian E."/>
            <person name="Araus A.J."/>
            <person name="Petzold A."/>
            <person name="Susuki M."/>
            <person name="Suzuki K.-i.T."/>
            <person name="Hayashi T."/>
            <person name="Toyoda A."/>
            <person name="Oliveira C."/>
            <person name="Osipova E."/>
            <person name="Leigh N.D."/>
            <person name="Simon A."/>
            <person name="Yun M.H."/>
        </authorList>
    </citation>
    <scope>NUCLEOTIDE SEQUENCE</scope>
    <source>
        <strain evidence="2">20211129_DDA</strain>
        <tissue evidence="2">Liver</tissue>
    </source>
</reference>